<dbReference type="Proteomes" id="UP000356253">
    <property type="component" value="Unassembled WGS sequence"/>
</dbReference>
<gene>
    <name evidence="1" type="primary">bsn_1</name>
    <name evidence="1" type="ORF">FVB9532_01481</name>
</gene>
<reference evidence="1" key="1">
    <citation type="submission" date="2019-09" db="EMBL/GenBank/DDBJ databases">
        <authorList>
            <person name="Rodrigo-Torres L."/>
            <person name="Arahal R. D."/>
            <person name="Lucena T."/>
        </authorList>
    </citation>
    <scope>NUCLEOTIDE SEQUENCE</scope>
    <source>
        <strain evidence="1">ISS653</strain>
    </source>
</reference>
<proteinExistence type="predicted"/>
<keyword evidence="2" id="KW-1185">Reference proteome</keyword>
<accession>A0AC61Y715</accession>
<keyword evidence="1" id="KW-0378">Hydrolase</keyword>
<dbReference type="EC" id="3.1.-.-" evidence="1"/>
<evidence type="ECO:0000313" key="1">
    <source>
        <dbReference type="EMBL" id="VVV00216.1"/>
    </source>
</evidence>
<name>A0AC61Y715_9FLAO</name>
<protein>
    <submittedName>
        <fullName evidence="1">Extracellular ribonuclease</fullName>
        <ecNumber evidence="1">3.1.-.-</ecNumber>
    </submittedName>
</protein>
<evidence type="ECO:0000313" key="2">
    <source>
        <dbReference type="Proteomes" id="UP000356253"/>
    </source>
</evidence>
<comment type="caution">
    <text evidence="1">The sequence shown here is derived from an EMBL/GenBank/DDBJ whole genome shotgun (WGS) entry which is preliminary data.</text>
</comment>
<dbReference type="EMBL" id="CABVMM010000005">
    <property type="protein sequence ID" value="VVV00216.1"/>
    <property type="molecule type" value="Genomic_DNA"/>
</dbReference>
<sequence>MKKNLISLLLVIVSISLVQAQVPSGYYDSAQGLTGYSLKTELSDIITNGHNPQGYGDLWDAYYNSDVDDYYEDDGSLLDIYSENPTGADPYNYSLGSDQCGNYNGEGSCYNREHLFPKSWFNDQSPMYSDIHHIYPTDGYVNGQRSNFSFGEVSNASWTSQNGTKKGNNSYDFPGAYNGTVFEPIDEFKGDVARVYFYMATRYESQIDGWENNTANSDIALNGTSTQVYEDWFLAMLIDWHNADPVSQKEIDRNNAAYNFQGNRNPFIDNPQYVAQIWGTPDNEAPTAPTNLSYTNLTDDSVLLTWNAATDNVGVVSYEIKQDGNIIATVSENTTSYPTTGLSPETSYTFEIFALDAYGNISNPSNSLTITTLEAPNVIFIENFEDCENVQFTAISELSDLDWECTEEFGENNSGAYQMNSFSNGQVPSIDWLITSNSINFDNYTNETLSFFTAASYGDSELQLLYSNDYNGNGSPSNFTWEEVPNVTIPLHSTGNANVEENYFSNINISSITGEVYFAFKYDTSNGEQATRWTVDSFVIEGEEDLSTTSKSQLQFSIYPNPSNGILNISIPTVEKFSYRIYDLNGRLLQQNNNSTQKISVENLASGLYLLQVSSKGKVATKKLVIN</sequence>
<organism evidence="1 2">
    <name type="scientific">Mesonia oceanica</name>
    <dbReference type="NCBI Taxonomy" id="2687242"/>
    <lineage>
        <taxon>Bacteria</taxon>
        <taxon>Pseudomonadati</taxon>
        <taxon>Bacteroidota</taxon>
        <taxon>Flavobacteriia</taxon>
        <taxon>Flavobacteriales</taxon>
        <taxon>Flavobacteriaceae</taxon>
        <taxon>Mesonia</taxon>
    </lineage>
</organism>